<evidence type="ECO:0000259" key="15">
    <source>
        <dbReference type="Pfam" id="PF05193"/>
    </source>
</evidence>
<dbReference type="PROSITE" id="PS00143">
    <property type="entry name" value="INSULINASE"/>
    <property type="match status" value="1"/>
</dbReference>
<dbReference type="Pfam" id="PF22456">
    <property type="entry name" value="PqqF-like_C_4"/>
    <property type="match status" value="1"/>
</dbReference>
<evidence type="ECO:0000256" key="6">
    <source>
        <dbReference type="ARBA" id="ARBA00022723"/>
    </source>
</evidence>
<feature type="domain" description="Coenzyme PQQ synthesis protein F-like C-terminal lobe" evidence="16">
    <location>
        <begin position="649"/>
        <end position="747"/>
    </location>
</feature>
<keyword evidence="5" id="KW-0645">Protease</keyword>
<dbReference type="GO" id="GO:0004222">
    <property type="term" value="F:metalloendopeptidase activity"/>
    <property type="evidence" value="ECO:0007669"/>
    <property type="project" value="InterPro"/>
</dbReference>
<accession>A0A1G6V211</accession>
<evidence type="ECO:0000256" key="10">
    <source>
        <dbReference type="ARBA" id="ARBA00023049"/>
    </source>
</evidence>
<dbReference type="GO" id="GO:0008270">
    <property type="term" value="F:zinc ion binding"/>
    <property type="evidence" value="ECO:0007669"/>
    <property type="project" value="InterPro"/>
</dbReference>
<dbReference type="PANTHER" id="PTHR43690">
    <property type="entry name" value="NARDILYSIN"/>
    <property type="match status" value="1"/>
</dbReference>
<dbReference type="Pfam" id="PF00675">
    <property type="entry name" value="Peptidase_M16"/>
    <property type="match status" value="1"/>
</dbReference>
<dbReference type="Gene3D" id="3.30.830.10">
    <property type="entry name" value="Metalloenzyme, LuxS/M16 peptidase-like"/>
    <property type="match status" value="2"/>
</dbReference>
<dbReference type="InterPro" id="IPR011765">
    <property type="entry name" value="Pept_M16_N"/>
</dbReference>
<reference evidence="18" key="1">
    <citation type="submission" date="2016-10" db="EMBL/GenBank/DDBJ databases">
        <authorList>
            <person name="Varghese N."/>
            <person name="Submissions S."/>
        </authorList>
    </citation>
    <scope>NUCLEOTIDE SEQUENCE [LARGE SCALE GENOMIC DNA]</scope>
    <source>
        <strain evidence="18">DSM 26382</strain>
    </source>
</reference>
<evidence type="ECO:0000256" key="2">
    <source>
        <dbReference type="ARBA" id="ARBA00004886"/>
    </source>
</evidence>
<evidence type="ECO:0000256" key="12">
    <source>
        <dbReference type="ARBA" id="ARBA00030977"/>
    </source>
</evidence>
<feature type="domain" description="Peptidase M16 N-terminal" evidence="14">
    <location>
        <begin position="23"/>
        <end position="161"/>
    </location>
</feature>
<evidence type="ECO:0000259" key="14">
    <source>
        <dbReference type="Pfam" id="PF00675"/>
    </source>
</evidence>
<dbReference type="GO" id="GO:0005737">
    <property type="term" value="C:cytoplasm"/>
    <property type="evidence" value="ECO:0007669"/>
    <property type="project" value="UniProtKB-ARBA"/>
</dbReference>
<evidence type="ECO:0000313" key="18">
    <source>
        <dbReference type="Proteomes" id="UP000199467"/>
    </source>
</evidence>
<keyword evidence="10" id="KW-0482">Metalloprotease</keyword>
<protein>
    <recommendedName>
        <fullName evidence="4">Coenzyme PQQ synthesis protein F</fullName>
    </recommendedName>
    <alternativeName>
        <fullName evidence="12">Pyrroloquinoline quinone biosynthesis protein F</fullName>
    </alternativeName>
</protein>
<keyword evidence="6" id="KW-0479">Metal-binding</keyword>
<keyword evidence="18" id="KW-1185">Reference proteome</keyword>
<sequence>MTLHAPRSAPVRRLANGALLRAQQQPWARQAGLCLRVAAGSHDEPPAYPGLAHFLEHLLFLGSRNYSPDQGLMAFVQRHGGLVNASTQARHTDFVCELPAELLQPALMRLLDMLGQPLLELDAQVREREVLHAEYQARSQDADSRINHALGQALAAGHRCGAFLAGDRSTLVVESAEFQRALRDHHQRHYQARHMHLTLVGPQPAEQLLDIAEALLGALPAGEGDACSAPPLDLLPLRAPCLHLQHKHPGVYLGLAVQLDTPHLNASLDLLLDALQDPEPGGLLDGLRELQLCRQLQARVLYQHGGQCLLRLDLPGAAAEQGAALRAAVQSWAAQLQGHADWSLRLQHQQQVAALRLLGLSPLAAARELQTPAQDDSHTLRDLNALLVCLARGEGLIELQCGEQAQPPWPAIGLDLPLQALPMPSPTPIPIPNHPWRLPGDDPLLAGAVVASAVLPLAALRHHPGQTEGGPAALYWRGPCSGTGDAIAIEAGLLARSTDLRWRGERLGIVSQLSVQAAGWSLSLRGSAPLLPTFSALLVPLLLAARDEPVEPDSQGMLLRALLQRLPQLCELPRASRLEGLSVGLGAREQAQLNESCVAVEALTDLSPAPCIETGVDWHQVAQPSTDAALLLFCPLPAVDACTEAAWRVLGQVLQGRFYQRLRGELQLGYALFAGFHQVEGCRGLLFALQSPVCEAAGIFDHIRAFLREQRQALAALDDTALSRYRDALLPALSPAKANLARAEQLWQLHLAGLPEVHLQRVQQALTALTQNDLLQAHEQLLSARDWRVLASGTPSPA</sequence>
<comment type="cofactor">
    <cofactor evidence="1">
        <name>Zn(2+)</name>
        <dbReference type="ChEBI" id="CHEBI:29105"/>
    </cofactor>
</comment>
<feature type="domain" description="Peptidase M16 C-terminal" evidence="15">
    <location>
        <begin position="181"/>
        <end position="314"/>
    </location>
</feature>
<evidence type="ECO:0000259" key="16">
    <source>
        <dbReference type="Pfam" id="PF22456"/>
    </source>
</evidence>
<comment type="function">
    <text evidence="11">Required for coenzyme pyrroloquinoline quinone (PQQ) biosynthesis. It is thought that this protein is a protease that cleaves peptides bond in a small peptide (gene pqqA), providing the glutamate and tyrosine residues which are necessary for the synthesis of PQQ.</text>
</comment>
<name>A0A1G6V211_9GAMM</name>
<proteinExistence type="inferred from homology"/>
<dbReference type="InterPro" id="IPR001431">
    <property type="entry name" value="Pept_M16_Zn_BS"/>
</dbReference>
<dbReference type="AlphaFoldDB" id="A0A1G6V211"/>
<gene>
    <name evidence="17" type="ORF">SAMN05216576_11749</name>
</gene>
<dbReference type="InterPro" id="IPR050626">
    <property type="entry name" value="Peptidase_M16"/>
</dbReference>
<dbReference type="GO" id="GO:0006508">
    <property type="term" value="P:proteolysis"/>
    <property type="evidence" value="ECO:0007669"/>
    <property type="project" value="UniProtKB-KW"/>
</dbReference>
<dbReference type="InterPro" id="IPR011844">
    <property type="entry name" value="PQQ_synth_PqqF"/>
</dbReference>
<dbReference type="InterPro" id="IPR011249">
    <property type="entry name" value="Metalloenz_LuxS/M16"/>
</dbReference>
<evidence type="ECO:0000256" key="5">
    <source>
        <dbReference type="ARBA" id="ARBA00022670"/>
    </source>
</evidence>
<dbReference type="GO" id="GO:0018189">
    <property type="term" value="P:pyrroloquinoline quinone biosynthetic process"/>
    <property type="evidence" value="ECO:0007669"/>
    <property type="project" value="UniProtKB-UniPathway"/>
</dbReference>
<evidence type="ECO:0000256" key="3">
    <source>
        <dbReference type="ARBA" id="ARBA00007261"/>
    </source>
</evidence>
<evidence type="ECO:0000256" key="11">
    <source>
        <dbReference type="ARBA" id="ARBA00024932"/>
    </source>
</evidence>
<dbReference type="Pfam" id="PF05193">
    <property type="entry name" value="Peptidase_M16_C"/>
    <property type="match status" value="1"/>
</dbReference>
<evidence type="ECO:0000256" key="7">
    <source>
        <dbReference type="ARBA" id="ARBA00022801"/>
    </source>
</evidence>
<dbReference type="PANTHER" id="PTHR43690:SF18">
    <property type="entry name" value="INSULIN-DEGRADING ENZYME-RELATED"/>
    <property type="match status" value="1"/>
</dbReference>
<evidence type="ECO:0000256" key="8">
    <source>
        <dbReference type="ARBA" id="ARBA00022833"/>
    </source>
</evidence>
<dbReference type="NCBIfam" id="TIGR02110">
    <property type="entry name" value="PQQ_syn_pqqF"/>
    <property type="match status" value="1"/>
</dbReference>
<dbReference type="InterPro" id="IPR007863">
    <property type="entry name" value="Peptidase_M16_C"/>
</dbReference>
<evidence type="ECO:0000256" key="1">
    <source>
        <dbReference type="ARBA" id="ARBA00001947"/>
    </source>
</evidence>
<evidence type="ECO:0000256" key="13">
    <source>
        <dbReference type="RuleBase" id="RU004447"/>
    </source>
</evidence>
<keyword evidence="7" id="KW-0378">Hydrolase</keyword>
<dbReference type="Proteomes" id="UP000199467">
    <property type="component" value="Unassembled WGS sequence"/>
</dbReference>
<dbReference type="InterPro" id="IPR054734">
    <property type="entry name" value="PqqF-like_C_4"/>
</dbReference>
<dbReference type="SUPFAM" id="SSF63411">
    <property type="entry name" value="LuxS/MPP-like metallohydrolase"/>
    <property type="match status" value="2"/>
</dbReference>
<comment type="pathway">
    <text evidence="2">Cofactor biosynthesis; pyrroloquinoline quinone biosynthesis.</text>
</comment>
<dbReference type="UniPathway" id="UPA00539"/>
<dbReference type="EMBL" id="FMZQ01000017">
    <property type="protein sequence ID" value="SDD47679.1"/>
    <property type="molecule type" value="Genomic_DNA"/>
</dbReference>
<evidence type="ECO:0000313" key="17">
    <source>
        <dbReference type="EMBL" id="SDD47679.1"/>
    </source>
</evidence>
<evidence type="ECO:0000256" key="9">
    <source>
        <dbReference type="ARBA" id="ARBA00022905"/>
    </source>
</evidence>
<dbReference type="RefSeq" id="WP_017676559.1">
    <property type="nucleotide sequence ID" value="NZ_FMZQ01000017.1"/>
</dbReference>
<keyword evidence="8" id="KW-0862">Zinc</keyword>
<comment type="similarity">
    <text evidence="3 13">Belongs to the peptidase M16 family.</text>
</comment>
<keyword evidence="9" id="KW-0884">PQQ biosynthesis</keyword>
<organism evidence="17 18">
    <name type="scientific">Ectopseudomonas chengduensis</name>
    <dbReference type="NCBI Taxonomy" id="489632"/>
    <lineage>
        <taxon>Bacteria</taxon>
        <taxon>Pseudomonadati</taxon>
        <taxon>Pseudomonadota</taxon>
        <taxon>Gammaproteobacteria</taxon>
        <taxon>Pseudomonadales</taxon>
        <taxon>Pseudomonadaceae</taxon>
        <taxon>Ectopseudomonas</taxon>
    </lineage>
</organism>
<evidence type="ECO:0000256" key="4">
    <source>
        <dbReference type="ARBA" id="ARBA00015088"/>
    </source>
</evidence>